<accession>A0A398CFH6</accession>
<name>A0A398CFH6_9BACL</name>
<reference evidence="1 2" key="1">
    <citation type="submission" date="2018-09" db="EMBL/GenBank/DDBJ databases">
        <title>Cohnella cavernae sp. nov., isolated from a karst cave.</title>
        <authorList>
            <person name="Zhu H."/>
        </authorList>
    </citation>
    <scope>NUCLEOTIDE SEQUENCE [LARGE SCALE GENOMIC DNA]</scope>
    <source>
        <strain evidence="1 2">K2E09-144</strain>
    </source>
</reference>
<sequence>MDDTELCSTDCQSLLEQSARHRLAHPFLTDSRSNANTPHTADKGSHEAWFFVLKRILSGFVDSGFQSFPFDCRRDQFVERG</sequence>
<evidence type="ECO:0000313" key="1">
    <source>
        <dbReference type="EMBL" id="RIE01946.1"/>
    </source>
</evidence>
<keyword evidence="2" id="KW-1185">Reference proteome</keyword>
<proteinExistence type="predicted"/>
<comment type="caution">
    <text evidence="1">The sequence shown here is derived from an EMBL/GenBank/DDBJ whole genome shotgun (WGS) entry which is preliminary data.</text>
</comment>
<evidence type="ECO:0000313" key="2">
    <source>
        <dbReference type="Proteomes" id="UP000266340"/>
    </source>
</evidence>
<gene>
    <name evidence="1" type="ORF">D3H35_14330</name>
</gene>
<protein>
    <submittedName>
        <fullName evidence="1">Uncharacterized protein</fullName>
    </submittedName>
</protein>
<dbReference type="Proteomes" id="UP000266340">
    <property type="component" value="Unassembled WGS sequence"/>
</dbReference>
<dbReference type="EMBL" id="QXJM01000039">
    <property type="protein sequence ID" value="RIE01946.1"/>
    <property type="molecule type" value="Genomic_DNA"/>
</dbReference>
<organism evidence="1 2">
    <name type="scientific">Cohnella faecalis</name>
    <dbReference type="NCBI Taxonomy" id="2315694"/>
    <lineage>
        <taxon>Bacteria</taxon>
        <taxon>Bacillati</taxon>
        <taxon>Bacillota</taxon>
        <taxon>Bacilli</taxon>
        <taxon>Bacillales</taxon>
        <taxon>Paenibacillaceae</taxon>
        <taxon>Cohnella</taxon>
    </lineage>
</organism>
<dbReference type="AlphaFoldDB" id="A0A398CFH6"/>